<dbReference type="PROSITE" id="PS51352">
    <property type="entry name" value="THIOREDOXIN_2"/>
    <property type="match status" value="1"/>
</dbReference>
<feature type="domain" description="Thioredoxin" evidence="6">
    <location>
        <begin position="325"/>
        <end position="482"/>
    </location>
</feature>
<evidence type="ECO:0000256" key="1">
    <source>
        <dbReference type="ARBA" id="ARBA00004196"/>
    </source>
</evidence>
<evidence type="ECO:0000259" key="6">
    <source>
        <dbReference type="PROSITE" id="PS51352"/>
    </source>
</evidence>
<keyword evidence="3" id="KW-1015">Disulfide bond</keyword>
<dbReference type="SUPFAM" id="SSF52833">
    <property type="entry name" value="Thioredoxin-like"/>
    <property type="match status" value="1"/>
</dbReference>
<dbReference type="RefSeq" id="WP_176113028.1">
    <property type="nucleotide sequence ID" value="NZ_FUWH01000010.1"/>
</dbReference>
<gene>
    <name evidence="7" type="ORF">SAMN04488132_11055</name>
</gene>
<organism evidence="7 8">
    <name type="scientific">Sediminibacterium ginsengisoli</name>
    <dbReference type="NCBI Taxonomy" id="413434"/>
    <lineage>
        <taxon>Bacteria</taxon>
        <taxon>Pseudomonadati</taxon>
        <taxon>Bacteroidota</taxon>
        <taxon>Chitinophagia</taxon>
        <taxon>Chitinophagales</taxon>
        <taxon>Chitinophagaceae</taxon>
        <taxon>Sediminibacterium</taxon>
    </lineage>
</organism>
<feature type="chain" id="PRO_5012323522" evidence="5">
    <location>
        <begin position="22"/>
        <end position="484"/>
    </location>
</feature>
<dbReference type="InterPro" id="IPR013740">
    <property type="entry name" value="Redoxin"/>
</dbReference>
<evidence type="ECO:0000313" key="8">
    <source>
        <dbReference type="Proteomes" id="UP000190888"/>
    </source>
</evidence>
<evidence type="ECO:0000313" key="7">
    <source>
        <dbReference type="EMBL" id="SKA09754.1"/>
    </source>
</evidence>
<proteinExistence type="predicted"/>
<sequence length="484" mass="54952">MKNMYVLLLSVLILQTGIAQKNNATVTVAVTLINATAATPKAIRMNFLNPFQPNSQSAVFDRQNQLCLREAMLFTQNMTVQYNGTFINLYVKPGDSIHLTIDASLLDKRDFEWVSFQGEHAALSKQLNDWYHFASKLPYKKYDYALSPQHMLTAVEMDYDRYMQELKKYTALHPLDPVIERWAEGDIRYLLSNWISDYAGIKNVSTEERKERQQLFAAPFFKMYDTAGFSSMMFPYHLSAYAYQLVRNDSGILKLANAGRAREALEAGISLIQKEPAGINRDYMLFSYLTSQLRSNAAALDSLGNTDHYFTNPVAAAYMRSFVKQVNYPVFPSAPITGVSRSGKNALPEALPEGDIFAYLTKKYPGKVLYLDVYATWCVPCLNEMTYMPGIQESFRNKNVVFVNLCLQSEKSKWLALLQKEKIKGEQLFLDEDATKLFMSLYGVKGFPTYMLVDKKGKIRTNTAPRPSEEKALTAAIGKLLAER</sequence>
<evidence type="ECO:0000256" key="5">
    <source>
        <dbReference type="SAM" id="SignalP"/>
    </source>
</evidence>
<keyword evidence="4" id="KW-0676">Redox-active center</keyword>
<dbReference type="Proteomes" id="UP000190888">
    <property type="component" value="Unassembled WGS sequence"/>
</dbReference>
<evidence type="ECO:0000256" key="2">
    <source>
        <dbReference type="ARBA" id="ARBA00022748"/>
    </source>
</evidence>
<dbReference type="GO" id="GO:0016491">
    <property type="term" value="F:oxidoreductase activity"/>
    <property type="evidence" value="ECO:0007669"/>
    <property type="project" value="InterPro"/>
</dbReference>
<dbReference type="PANTHER" id="PTHR42852">
    <property type="entry name" value="THIOL:DISULFIDE INTERCHANGE PROTEIN DSBE"/>
    <property type="match status" value="1"/>
</dbReference>
<comment type="subcellular location">
    <subcellularLocation>
        <location evidence="1">Cell envelope</location>
    </subcellularLocation>
</comment>
<dbReference type="GO" id="GO:0030313">
    <property type="term" value="C:cell envelope"/>
    <property type="evidence" value="ECO:0007669"/>
    <property type="project" value="UniProtKB-SubCell"/>
</dbReference>
<dbReference type="AlphaFoldDB" id="A0A1T4R182"/>
<keyword evidence="5" id="KW-0732">Signal</keyword>
<name>A0A1T4R182_9BACT</name>
<dbReference type="Pfam" id="PF08534">
    <property type="entry name" value="Redoxin"/>
    <property type="match status" value="1"/>
</dbReference>
<evidence type="ECO:0000256" key="4">
    <source>
        <dbReference type="ARBA" id="ARBA00023284"/>
    </source>
</evidence>
<dbReference type="EMBL" id="FUWH01000010">
    <property type="protein sequence ID" value="SKA09754.1"/>
    <property type="molecule type" value="Genomic_DNA"/>
</dbReference>
<evidence type="ECO:0000256" key="3">
    <source>
        <dbReference type="ARBA" id="ARBA00023157"/>
    </source>
</evidence>
<keyword evidence="7" id="KW-0413">Isomerase</keyword>
<accession>A0A1T4R182</accession>
<feature type="signal peptide" evidence="5">
    <location>
        <begin position="1"/>
        <end position="21"/>
    </location>
</feature>
<dbReference type="InterPro" id="IPR013766">
    <property type="entry name" value="Thioredoxin_domain"/>
</dbReference>
<keyword evidence="2" id="KW-0201">Cytochrome c-type biogenesis</keyword>
<dbReference type="CDD" id="cd02966">
    <property type="entry name" value="TlpA_like_family"/>
    <property type="match status" value="1"/>
</dbReference>
<dbReference type="GO" id="GO:0017004">
    <property type="term" value="P:cytochrome complex assembly"/>
    <property type="evidence" value="ECO:0007669"/>
    <property type="project" value="UniProtKB-KW"/>
</dbReference>
<keyword evidence="8" id="KW-1185">Reference proteome</keyword>
<dbReference type="STRING" id="413434.SAMN04488132_11055"/>
<dbReference type="InterPro" id="IPR036249">
    <property type="entry name" value="Thioredoxin-like_sf"/>
</dbReference>
<protein>
    <submittedName>
        <fullName evidence="7">Thiol-disulfide isomerase or thioredoxin</fullName>
    </submittedName>
</protein>
<reference evidence="7 8" key="1">
    <citation type="submission" date="2017-02" db="EMBL/GenBank/DDBJ databases">
        <authorList>
            <person name="Peterson S.W."/>
        </authorList>
    </citation>
    <scope>NUCLEOTIDE SEQUENCE [LARGE SCALE GENOMIC DNA]</scope>
    <source>
        <strain evidence="7 8">DSM 22335</strain>
    </source>
</reference>
<dbReference type="Gene3D" id="3.40.30.10">
    <property type="entry name" value="Glutaredoxin"/>
    <property type="match status" value="1"/>
</dbReference>
<dbReference type="GO" id="GO:0016853">
    <property type="term" value="F:isomerase activity"/>
    <property type="evidence" value="ECO:0007669"/>
    <property type="project" value="UniProtKB-KW"/>
</dbReference>
<dbReference type="PANTHER" id="PTHR42852:SF6">
    <property type="entry name" value="THIOL:DISULFIDE INTERCHANGE PROTEIN DSBE"/>
    <property type="match status" value="1"/>
</dbReference>
<dbReference type="InterPro" id="IPR050553">
    <property type="entry name" value="Thioredoxin_ResA/DsbE_sf"/>
</dbReference>